<evidence type="ECO:0000256" key="4">
    <source>
        <dbReference type="ARBA" id="ARBA00023002"/>
    </source>
</evidence>
<keyword evidence="4" id="KW-0560">Oxidoreductase</keyword>
<dbReference type="Pfam" id="PF07992">
    <property type="entry name" value="Pyr_redox_2"/>
    <property type="match status" value="1"/>
</dbReference>
<dbReference type="Gene3D" id="3.30.390.30">
    <property type="match status" value="1"/>
</dbReference>
<dbReference type="Proteomes" id="UP001183226">
    <property type="component" value="Unassembled WGS sequence"/>
</dbReference>
<dbReference type="InterPro" id="IPR050446">
    <property type="entry name" value="FAD-oxidoreductase/Apoptosis"/>
</dbReference>
<keyword evidence="3" id="KW-0274">FAD</keyword>
<accession>A0ABU2KVU1</accession>
<comment type="caution">
    <text evidence="7">The sequence shown here is derived from an EMBL/GenBank/DDBJ whole genome shotgun (WGS) entry which is preliminary data.</text>
</comment>
<name>A0ABU2KVU1_9ACTN</name>
<dbReference type="Pfam" id="PF14759">
    <property type="entry name" value="Reductase_C"/>
    <property type="match status" value="1"/>
</dbReference>
<dbReference type="PANTHER" id="PTHR43557">
    <property type="entry name" value="APOPTOSIS-INDUCING FACTOR 1"/>
    <property type="match status" value="1"/>
</dbReference>
<dbReference type="RefSeq" id="WP_311545854.1">
    <property type="nucleotide sequence ID" value="NZ_JAVREK010000014.1"/>
</dbReference>
<protein>
    <submittedName>
        <fullName evidence="7">FAD-dependent oxidoreductase</fullName>
    </submittedName>
</protein>
<dbReference type="EMBL" id="JAVREK010000014">
    <property type="protein sequence ID" value="MDT0303372.1"/>
    <property type="molecule type" value="Genomic_DNA"/>
</dbReference>
<dbReference type="InterPro" id="IPR036188">
    <property type="entry name" value="FAD/NAD-bd_sf"/>
</dbReference>
<feature type="domain" description="FAD/NAD(P)-binding" evidence="5">
    <location>
        <begin position="3"/>
        <end position="297"/>
    </location>
</feature>
<feature type="domain" description="Reductase C-terminal" evidence="6">
    <location>
        <begin position="319"/>
        <end position="386"/>
    </location>
</feature>
<proteinExistence type="predicted"/>
<evidence type="ECO:0000313" key="7">
    <source>
        <dbReference type="EMBL" id="MDT0303372.1"/>
    </source>
</evidence>
<dbReference type="InterPro" id="IPR023753">
    <property type="entry name" value="FAD/NAD-binding_dom"/>
</dbReference>
<reference evidence="8" key="1">
    <citation type="submission" date="2023-07" db="EMBL/GenBank/DDBJ databases">
        <title>30 novel species of actinomycetes from the DSMZ collection.</title>
        <authorList>
            <person name="Nouioui I."/>
        </authorList>
    </citation>
    <scope>NUCLEOTIDE SEQUENCE [LARGE SCALE GENOMIC DNA]</scope>
    <source>
        <strain evidence="8">DSM 45055</strain>
    </source>
</reference>
<dbReference type="PANTHER" id="PTHR43557:SF2">
    <property type="entry name" value="RIESKE DOMAIN-CONTAINING PROTEIN-RELATED"/>
    <property type="match status" value="1"/>
</dbReference>
<evidence type="ECO:0000256" key="1">
    <source>
        <dbReference type="ARBA" id="ARBA00001974"/>
    </source>
</evidence>
<evidence type="ECO:0000256" key="3">
    <source>
        <dbReference type="ARBA" id="ARBA00022827"/>
    </source>
</evidence>
<dbReference type="SUPFAM" id="SSF51905">
    <property type="entry name" value="FAD/NAD(P)-binding domain"/>
    <property type="match status" value="2"/>
</dbReference>
<dbReference type="PRINTS" id="PR00368">
    <property type="entry name" value="FADPNR"/>
</dbReference>
<comment type="cofactor">
    <cofactor evidence="1">
        <name>FAD</name>
        <dbReference type="ChEBI" id="CHEBI:57692"/>
    </cofactor>
</comment>
<keyword evidence="2" id="KW-0285">Flavoprotein</keyword>
<gene>
    <name evidence="7" type="ORF">RM446_14735</name>
</gene>
<sequence length="389" mass="39952">MRAVAVVGASLAGLETARALRRQGFEGRLTIVGDEHSPPYDRPPLSKEFLLGKADADDLALLDADDADLDLDWRLGVRAAGLDLRRPSVRLADESEIGADAVVVATGAAPNRLPGTVGLAGVHVLRSLADAQALRADLAAGSPRVAVIGGSFIGAEIASACSALGLAATVIEGLETPMESVLGPGVARVAAGLHGDNGVRLLCGVPVGGIRGDDRVTGVELADGALVPADVVVMGIGARPNTAWLTGSGLELDDGVVCDTGMLTAAGRVAAVGDVARCRSADGTSARFEHWTGAVQQPDVAAANLLAGATVQEYRRAPYFWSDQYGVRLQFAGRVQPGDELRVVEGSLDDRSFAAVYESGGEVTAAAAMDRPRAFARLRRGIGRAAAPV</sequence>
<dbReference type="Gene3D" id="3.50.50.60">
    <property type="entry name" value="FAD/NAD(P)-binding domain"/>
    <property type="match status" value="2"/>
</dbReference>
<evidence type="ECO:0000256" key="2">
    <source>
        <dbReference type="ARBA" id="ARBA00022630"/>
    </source>
</evidence>
<keyword evidence="8" id="KW-1185">Reference proteome</keyword>
<dbReference type="InterPro" id="IPR028202">
    <property type="entry name" value="Reductase_C"/>
</dbReference>
<evidence type="ECO:0000313" key="8">
    <source>
        <dbReference type="Proteomes" id="UP001183226"/>
    </source>
</evidence>
<dbReference type="PRINTS" id="PR00411">
    <property type="entry name" value="PNDRDTASEI"/>
</dbReference>
<evidence type="ECO:0000259" key="5">
    <source>
        <dbReference type="Pfam" id="PF07992"/>
    </source>
</evidence>
<dbReference type="InterPro" id="IPR016156">
    <property type="entry name" value="FAD/NAD-linked_Rdtase_dimer_sf"/>
</dbReference>
<dbReference type="SUPFAM" id="SSF55424">
    <property type="entry name" value="FAD/NAD-linked reductases, dimerisation (C-terminal) domain"/>
    <property type="match status" value="1"/>
</dbReference>
<organism evidence="7 8">
    <name type="scientific">Streptomonospora wellingtoniae</name>
    <dbReference type="NCBI Taxonomy" id="3075544"/>
    <lineage>
        <taxon>Bacteria</taxon>
        <taxon>Bacillati</taxon>
        <taxon>Actinomycetota</taxon>
        <taxon>Actinomycetes</taxon>
        <taxon>Streptosporangiales</taxon>
        <taxon>Nocardiopsidaceae</taxon>
        <taxon>Streptomonospora</taxon>
    </lineage>
</organism>
<evidence type="ECO:0000259" key="6">
    <source>
        <dbReference type="Pfam" id="PF14759"/>
    </source>
</evidence>